<proteinExistence type="predicted"/>
<dbReference type="PANTHER" id="PTHR42709:SF11">
    <property type="entry name" value="DEDA FAMILY PROTEIN"/>
    <property type="match status" value="1"/>
</dbReference>
<reference evidence="3 4" key="1">
    <citation type="submission" date="2016-12" db="EMBL/GenBank/DDBJ databases">
        <authorList>
            <person name="Song W.-J."/>
            <person name="Kurnit D.M."/>
        </authorList>
    </citation>
    <scope>NUCLEOTIDE SEQUENCE [LARGE SCALE GENOMIC DNA]</scope>
    <source>
        <strain evidence="3 4">DSM 11393</strain>
    </source>
</reference>
<feature type="transmembrane region" description="Helical" evidence="1">
    <location>
        <begin position="136"/>
        <end position="161"/>
    </location>
</feature>
<evidence type="ECO:0000313" key="4">
    <source>
        <dbReference type="Proteomes" id="UP000186469"/>
    </source>
</evidence>
<keyword evidence="1" id="KW-1133">Transmembrane helix</keyword>
<keyword evidence="1" id="KW-0472">Membrane</keyword>
<dbReference type="STRING" id="1121455.SAMN02745728_00324"/>
<organism evidence="3 4">
    <name type="scientific">Desulfovibrio litoralis DSM 11393</name>
    <dbReference type="NCBI Taxonomy" id="1121455"/>
    <lineage>
        <taxon>Bacteria</taxon>
        <taxon>Pseudomonadati</taxon>
        <taxon>Thermodesulfobacteriota</taxon>
        <taxon>Desulfovibrionia</taxon>
        <taxon>Desulfovibrionales</taxon>
        <taxon>Desulfovibrionaceae</taxon>
        <taxon>Desulfovibrio</taxon>
    </lineage>
</organism>
<dbReference type="GO" id="GO:0005886">
    <property type="term" value="C:plasma membrane"/>
    <property type="evidence" value="ECO:0007669"/>
    <property type="project" value="TreeGrafter"/>
</dbReference>
<keyword evidence="1" id="KW-0812">Transmembrane</keyword>
<dbReference type="Proteomes" id="UP000186469">
    <property type="component" value="Unassembled WGS sequence"/>
</dbReference>
<evidence type="ECO:0000313" key="3">
    <source>
        <dbReference type="EMBL" id="SHN51166.1"/>
    </source>
</evidence>
<dbReference type="AlphaFoldDB" id="A0A1M7RYD3"/>
<feature type="transmembrane region" description="Helical" evidence="1">
    <location>
        <begin position="173"/>
        <end position="191"/>
    </location>
</feature>
<dbReference type="InterPro" id="IPR051311">
    <property type="entry name" value="DedA_domain"/>
</dbReference>
<dbReference type="RefSeq" id="WP_072695812.1">
    <property type="nucleotide sequence ID" value="NZ_FRDI01000002.1"/>
</dbReference>
<gene>
    <name evidence="3" type="ORF">SAMN02745728_00324</name>
</gene>
<dbReference type="PANTHER" id="PTHR42709">
    <property type="entry name" value="ALKALINE PHOSPHATASE LIKE PROTEIN"/>
    <property type="match status" value="1"/>
</dbReference>
<feature type="transmembrane region" description="Helical" evidence="1">
    <location>
        <begin position="20"/>
        <end position="37"/>
    </location>
</feature>
<accession>A0A1M7RYD3</accession>
<dbReference type="OrthoDB" id="9810270at2"/>
<dbReference type="InterPro" id="IPR032816">
    <property type="entry name" value="VTT_dom"/>
</dbReference>
<evidence type="ECO:0000256" key="1">
    <source>
        <dbReference type="SAM" id="Phobius"/>
    </source>
</evidence>
<dbReference type="Pfam" id="PF09335">
    <property type="entry name" value="VTT_dom"/>
    <property type="match status" value="1"/>
</dbReference>
<evidence type="ECO:0000259" key="2">
    <source>
        <dbReference type="Pfam" id="PF09335"/>
    </source>
</evidence>
<feature type="domain" description="VTT" evidence="2">
    <location>
        <begin position="55"/>
        <end position="159"/>
    </location>
</feature>
<feature type="transmembrane region" description="Helical" evidence="1">
    <location>
        <begin position="57"/>
        <end position="80"/>
    </location>
</feature>
<name>A0A1M7RYD3_9BACT</name>
<sequence length="194" mass="22041">MKLFDPLMAWVWRVSAKEGAVKALAILSFLESIFFPIPPDLLLIPLALSQREKAFKLAFITLISSLFGGIFGYFIGYFFMDTIGIKIMNFYNFEAQYLTIQEWYTKYDAWAVAIAGLTPVPYKLCTLTAGAFKINFFVFIVASTLSRGLRFFAIAGLIYVFGEKVRFFLEKRLDLVMIILLILGVLGFVALKFT</sequence>
<keyword evidence="4" id="KW-1185">Reference proteome</keyword>
<protein>
    <submittedName>
        <fullName evidence="3">Membrane protein YqaA, SNARE-associated domain</fullName>
    </submittedName>
</protein>
<dbReference type="EMBL" id="FRDI01000002">
    <property type="protein sequence ID" value="SHN51166.1"/>
    <property type="molecule type" value="Genomic_DNA"/>
</dbReference>